<dbReference type="InParanoid" id="B9TJY6"/>
<proteinExistence type="predicted"/>
<keyword evidence="2" id="KW-1185">Reference proteome</keyword>
<sequence length="121" mass="12914">ATAMNVALNMVVFSYLDRPIFDIFVDGKGGDSSGPYPQTGGSTISGVTFKVGPQKVSWVLGGPPGTPHNGETVTAKNVPVLQPVEGARYLALHIYKDSTVELITSKFYPDESPRGMKEQGK</sequence>
<protein>
    <submittedName>
        <fullName evidence="1">Uncharacterized protein</fullName>
    </submittedName>
</protein>
<organism evidence="1 2">
    <name type="scientific">Ricinus communis</name>
    <name type="common">Castor bean</name>
    <dbReference type="NCBI Taxonomy" id="3988"/>
    <lineage>
        <taxon>Eukaryota</taxon>
        <taxon>Viridiplantae</taxon>
        <taxon>Streptophyta</taxon>
        <taxon>Embryophyta</taxon>
        <taxon>Tracheophyta</taxon>
        <taxon>Spermatophyta</taxon>
        <taxon>Magnoliopsida</taxon>
        <taxon>eudicotyledons</taxon>
        <taxon>Gunneridae</taxon>
        <taxon>Pentapetalae</taxon>
        <taxon>rosids</taxon>
        <taxon>fabids</taxon>
        <taxon>Malpighiales</taxon>
        <taxon>Euphorbiaceae</taxon>
        <taxon>Acalyphoideae</taxon>
        <taxon>Acalypheae</taxon>
        <taxon>Ricinus</taxon>
    </lineage>
</organism>
<evidence type="ECO:0000313" key="1">
    <source>
        <dbReference type="EMBL" id="EEF23828.1"/>
    </source>
</evidence>
<dbReference type="Proteomes" id="UP000008311">
    <property type="component" value="Unassembled WGS sequence"/>
</dbReference>
<evidence type="ECO:0000313" key="2">
    <source>
        <dbReference type="Proteomes" id="UP000008311"/>
    </source>
</evidence>
<accession>B9TJY6</accession>
<dbReference type="AlphaFoldDB" id="B9TJY6"/>
<gene>
    <name evidence="1" type="ORF">RCOM_2130310</name>
</gene>
<dbReference type="EMBL" id="EQ984507">
    <property type="protein sequence ID" value="EEF23828.1"/>
    <property type="molecule type" value="Genomic_DNA"/>
</dbReference>
<feature type="non-terminal residue" evidence="1">
    <location>
        <position position="1"/>
    </location>
</feature>
<reference evidence="2" key="1">
    <citation type="journal article" date="2010" name="Nat. Biotechnol.">
        <title>Draft genome sequence of the oilseed species Ricinus communis.</title>
        <authorList>
            <person name="Chan A.P."/>
            <person name="Crabtree J."/>
            <person name="Zhao Q."/>
            <person name="Lorenzi H."/>
            <person name="Orvis J."/>
            <person name="Puiu D."/>
            <person name="Melake-Berhan A."/>
            <person name="Jones K.M."/>
            <person name="Redman J."/>
            <person name="Chen G."/>
            <person name="Cahoon E.B."/>
            <person name="Gedil M."/>
            <person name="Stanke M."/>
            <person name="Haas B.J."/>
            <person name="Wortman J.R."/>
            <person name="Fraser-Liggett C.M."/>
            <person name="Ravel J."/>
            <person name="Rabinowicz P.D."/>
        </authorList>
    </citation>
    <scope>NUCLEOTIDE SEQUENCE [LARGE SCALE GENOMIC DNA]</scope>
    <source>
        <strain evidence="2">cv. Hale</strain>
    </source>
</reference>
<name>B9TJY6_RICCO</name>